<dbReference type="RefSeq" id="WP_051765425.1">
    <property type="nucleotide sequence ID" value="NZ_CP034550.1"/>
</dbReference>
<dbReference type="Gene3D" id="3.30.1310.10">
    <property type="entry name" value="Nucleoid-associated protein YbaB-like domain"/>
    <property type="match status" value="1"/>
</dbReference>
<dbReference type="InterPro" id="IPR004401">
    <property type="entry name" value="YbaB/EbfC"/>
</dbReference>
<protein>
    <submittedName>
        <fullName evidence="2">YbaB/EbfC family DNA-binding protein</fullName>
    </submittedName>
</protein>
<dbReference type="OrthoDB" id="3685284at2"/>
<evidence type="ECO:0000256" key="1">
    <source>
        <dbReference type="SAM" id="MobiDB-lite"/>
    </source>
</evidence>
<proteinExistence type="predicted"/>
<dbReference type="Proteomes" id="UP000325787">
    <property type="component" value="Chromosome"/>
</dbReference>
<dbReference type="GO" id="GO:0003677">
    <property type="term" value="F:DNA binding"/>
    <property type="evidence" value="ECO:0007669"/>
    <property type="project" value="UniProtKB-KW"/>
</dbReference>
<feature type="region of interest" description="Disordered" evidence="1">
    <location>
        <begin position="110"/>
        <end position="144"/>
    </location>
</feature>
<dbReference type="InterPro" id="IPR036894">
    <property type="entry name" value="YbaB-like_sf"/>
</dbReference>
<dbReference type="AlphaFoldDB" id="A0A5Q0H4W5"/>
<name>A0A5Q0H4W5_SACSY</name>
<dbReference type="Pfam" id="PF02575">
    <property type="entry name" value="YbaB_DNA_bd"/>
    <property type="match status" value="1"/>
</dbReference>
<feature type="region of interest" description="Disordered" evidence="1">
    <location>
        <begin position="1"/>
        <end position="20"/>
    </location>
</feature>
<feature type="compositionally biased region" description="Basic and acidic residues" evidence="1">
    <location>
        <begin position="129"/>
        <end position="144"/>
    </location>
</feature>
<evidence type="ECO:0000313" key="3">
    <source>
        <dbReference type="Proteomes" id="UP000325787"/>
    </source>
</evidence>
<organism evidence="2 3">
    <name type="scientific">Saccharothrix syringae</name>
    <name type="common">Nocardiopsis syringae</name>
    <dbReference type="NCBI Taxonomy" id="103733"/>
    <lineage>
        <taxon>Bacteria</taxon>
        <taxon>Bacillati</taxon>
        <taxon>Actinomycetota</taxon>
        <taxon>Actinomycetes</taxon>
        <taxon>Pseudonocardiales</taxon>
        <taxon>Pseudonocardiaceae</taxon>
        <taxon>Saccharothrix</taxon>
    </lineage>
</organism>
<evidence type="ECO:0000313" key="2">
    <source>
        <dbReference type="EMBL" id="QFZ21043.1"/>
    </source>
</evidence>
<sequence>MSDSADWRARTSGNARRHQELDQRLAGLSITESSRDGSVRVTVSAGGLLTGLVLAEPAGPVSGPRLAAEIMDCVRRAQAKIPDLLQQVLAESVGTDDPDTHLLVADARRRFPEPPPFGGGPAAPPPRRAVHEQWDDERPSVWDM</sequence>
<accession>A0A5Q0H4W5</accession>
<feature type="compositionally biased region" description="Pro residues" evidence="1">
    <location>
        <begin position="113"/>
        <end position="127"/>
    </location>
</feature>
<keyword evidence="2" id="KW-0238">DNA-binding</keyword>
<keyword evidence="3" id="KW-1185">Reference proteome</keyword>
<reference evidence="3" key="1">
    <citation type="journal article" date="2021" name="Curr. Microbiol.">
        <title>Complete genome of nocamycin-producing strain Saccharothrix syringae NRRL B-16468 reveals the biosynthetic potential for secondary metabolites.</title>
        <authorList>
            <person name="Mo X."/>
            <person name="Yang S."/>
        </authorList>
    </citation>
    <scope>NUCLEOTIDE SEQUENCE [LARGE SCALE GENOMIC DNA]</scope>
    <source>
        <strain evidence="3">ATCC 51364 / DSM 43886 / JCM 6844 / KCTC 9398 / NBRC 14523 / NRRL B-16468 / INA 2240</strain>
    </source>
</reference>
<gene>
    <name evidence="2" type="ORF">EKG83_29945</name>
</gene>
<dbReference type="EMBL" id="CP034550">
    <property type="protein sequence ID" value="QFZ21043.1"/>
    <property type="molecule type" value="Genomic_DNA"/>
</dbReference>
<dbReference type="KEGG" id="ssyi:EKG83_29945"/>